<organism evidence="3 4">
    <name type="scientific">Xylophilus rhododendri</name>
    <dbReference type="NCBI Taxonomy" id="2697032"/>
    <lineage>
        <taxon>Bacteria</taxon>
        <taxon>Pseudomonadati</taxon>
        <taxon>Pseudomonadota</taxon>
        <taxon>Betaproteobacteria</taxon>
        <taxon>Burkholderiales</taxon>
        <taxon>Xylophilus</taxon>
    </lineage>
</organism>
<dbReference type="RefSeq" id="WP_160553798.1">
    <property type="nucleotide sequence ID" value="NZ_CP047650.1"/>
</dbReference>
<accession>A0A857J8E2</accession>
<sequence>MRNVITKVAVATSLLLGLQFSAEAAYTPAGLIYGTYTTDQVTSNGSFSDVVSFKIASNSIGASGATSVTYEGVYGALVKEINIYQGLYTDTADLAGLTPISTGWVTSTSYTGSALVTTVATSATLSANTDYTLSIAGESIGVAGYTAIIALKTLPVTPPVPEPETYAMLAAGLGMMGLIARRRKKLH</sequence>
<feature type="chain" id="PRO_5033037589" evidence="1">
    <location>
        <begin position="25"/>
        <end position="187"/>
    </location>
</feature>
<feature type="signal peptide" evidence="1">
    <location>
        <begin position="1"/>
        <end position="24"/>
    </location>
</feature>
<protein>
    <submittedName>
        <fullName evidence="3">PEP-CTERM sorting domain-containing protein</fullName>
    </submittedName>
</protein>
<feature type="domain" description="Ice-binding protein C-terminal" evidence="2">
    <location>
        <begin position="159"/>
        <end position="183"/>
    </location>
</feature>
<evidence type="ECO:0000259" key="2">
    <source>
        <dbReference type="Pfam" id="PF07589"/>
    </source>
</evidence>
<evidence type="ECO:0000313" key="3">
    <source>
        <dbReference type="EMBL" id="QHI99987.1"/>
    </source>
</evidence>
<dbReference type="Pfam" id="PF07589">
    <property type="entry name" value="PEP-CTERM"/>
    <property type="match status" value="1"/>
</dbReference>
<evidence type="ECO:0000256" key="1">
    <source>
        <dbReference type="SAM" id="SignalP"/>
    </source>
</evidence>
<evidence type="ECO:0000313" key="4">
    <source>
        <dbReference type="Proteomes" id="UP000464787"/>
    </source>
</evidence>
<dbReference type="EMBL" id="CP047650">
    <property type="protein sequence ID" value="QHI99987.1"/>
    <property type="molecule type" value="Genomic_DNA"/>
</dbReference>
<keyword evidence="1" id="KW-0732">Signal</keyword>
<dbReference type="KEGG" id="xyk:GT347_19580"/>
<gene>
    <name evidence="3" type="ORF">GT347_19580</name>
</gene>
<dbReference type="InterPro" id="IPR013424">
    <property type="entry name" value="Ice-binding_C"/>
</dbReference>
<dbReference type="AlphaFoldDB" id="A0A857J8E2"/>
<name>A0A857J8E2_9BURK</name>
<dbReference type="NCBIfam" id="TIGR02595">
    <property type="entry name" value="PEP_CTERM"/>
    <property type="match status" value="1"/>
</dbReference>
<dbReference type="NCBIfam" id="NF038126">
    <property type="entry name" value="PEP_CTERM_FxDxF"/>
    <property type="match status" value="1"/>
</dbReference>
<keyword evidence="4" id="KW-1185">Reference proteome</keyword>
<proteinExistence type="predicted"/>
<dbReference type="Proteomes" id="UP000464787">
    <property type="component" value="Chromosome"/>
</dbReference>
<reference evidence="3 4" key="1">
    <citation type="submission" date="2020-01" db="EMBL/GenBank/DDBJ databases">
        <title>Genome sequencing of strain KACC 21265.</title>
        <authorList>
            <person name="Heo J."/>
            <person name="Kim S.-J."/>
            <person name="Kim J.-S."/>
            <person name="Hong S.-B."/>
            <person name="Kwon S.-W."/>
        </authorList>
    </citation>
    <scope>NUCLEOTIDE SEQUENCE [LARGE SCALE GENOMIC DNA]</scope>
    <source>
        <strain evidence="3 4">KACC 21265</strain>
    </source>
</reference>